<comment type="similarity">
    <text evidence="3">Belongs to the DACH/dachshund family.</text>
</comment>
<dbReference type="GO" id="GO:0000978">
    <property type="term" value="F:RNA polymerase II cis-regulatory region sequence-specific DNA binding"/>
    <property type="evidence" value="ECO:0007669"/>
    <property type="project" value="TreeGrafter"/>
</dbReference>
<dbReference type="SUPFAM" id="SSF46955">
    <property type="entry name" value="Putative DNA-binding domain"/>
    <property type="match status" value="1"/>
</dbReference>
<dbReference type="PANTHER" id="PTHR12577:SF6">
    <property type="entry name" value="DACHSHUND, ISOFORM B"/>
    <property type="match status" value="1"/>
</dbReference>
<evidence type="ECO:0000313" key="5">
    <source>
        <dbReference type="EMBL" id="VBB33003.1"/>
    </source>
</evidence>
<dbReference type="InterPro" id="IPR003380">
    <property type="entry name" value="SKI/SNO/DAC"/>
</dbReference>
<feature type="non-terminal residue" evidence="5">
    <location>
        <position position="1"/>
    </location>
</feature>
<keyword evidence="6" id="KW-1185">Reference proteome</keyword>
<organism evidence="5 6">
    <name type="scientific">Acanthocheilonema viteae</name>
    <name type="common">Filarial nematode worm</name>
    <name type="synonym">Dipetalonema viteae</name>
    <dbReference type="NCBI Taxonomy" id="6277"/>
    <lineage>
        <taxon>Eukaryota</taxon>
        <taxon>Metazoa</taxon>
        <taxon>Ecdysozoa</taxon>
        <taxon>Nematoda</taxon>
        <taxon>Chromadorea</taxon>
        <taxon>Rhabditida</taxon>
        <taxon>Spirurina</taxon>
        <taxon>Spiruromorpha</taxon>
        <taxon>Filarioidea</taxon>
        <taxon>Onchocercidae</taxon>
        <taxon>Acanthocheilonema</taxon>
    </lineage>
</organism>
<comment type="subcellular location">
    <subcellularLocation>
        <location evidence="1">Nucleus</location>
    </subcellularLocation>
</comment>
<dbReference type="GO" id="GO:0000981">
    <property type="term" value="F:DNA-binding transcription factor activity, RNA polymerase II-specific"/>
    <property type="evidence" value="ECO:0007669"/>
    <property type="project" value="TreeGrafter"/>
</dbReference>
<dbReference type="AlphaFoldDB" id="A0A498SPH9"/>
<evidence type="ECO:0000256" key="2">
    <source>
        <dbReference type="ARBA" id="ARBA00023242"/>
    </source>
</evidence>
<evidence type="ECO:0000313" key="6">
    <source>
        <dbReference type="Proteomes" id="UP000276991"/>
    </source>
</evidence>
<evidence type="ECO:0000259" key="4">
    <source>
        <dbReference type="Pfam" id="PF02437"/>
    </source>
</evidence>
<name>A0A498SPH9_ACAVI</name>
<dbReference type="Pfam" id="PF02437">
    <property type="entry name" value="Ski_Sno_DHD"/>
    <property type="match status" value="1"/>
</dbReference>
<dbReference type="EMBL" id="UPTC01002076">
    <property type="protein sequence ID" value="VBB33003.1"/>
    <property type="molecule type" value="Genomic_DNA"/>
</dbReference>
<gene>
    <name evidence="5" type="ORF">NAV_LOCUS7794</name>
</gene>
<dbReference type="PANTHER" id="PTHR12577">
    <property type="entry name" value="DACHSHUND"/>
    <property type="match status" value="1"/>
</dbReference>
<accession>A0A498SPH9</accession>
<dbReference type="Gene3D" id="3.10.260.20">
    <property type="entry name" value="Ski"/>
    <property type="match status" value="1"/>
</dbReference>
<proteinExistence type="inferred from homology"/>
<reference evidence="5 6" key="1">
    <citation type="submission" date="2018-08" db="EMBL/GenBank/DDBJ databases">
        <authorList>
            <person name="Laetsch R D."/>
            <person name="Stevens L."/>
            <person name="Kumar S."/>
            <person name="Blaxter L. M."/>
        </authorList>
    </citation>
    <scope>NUCLEOTIDE SEQUENCE [LARGE SCALE GENOMIC DNA]</scope>
</reference>
<dbReference type="InterPro" id="IPR052417">
    <property type="entry name" value="Dachshund_domain"/>
</dbReference>
<evidence type="ECO:0000256" key="1">
    <source>
        <dbReference type="ARBA" id="ARBA00004123"/>
    </source>
</evidence>
<keyword evidence="2" id="KW-0539">Nucleus</keyword>
<feature type="domain" description="SKI/SNO/DAC" evidence="4">
    <location>
        <begin position="2"/>
        <end position="67"/>
    </location>
</feature>
<dbReference type="GO" id="GO:0005667">
    <property type="term" value="C:transcription regulator complex"/>
    <property type="evidence" value="ECO:0007669"/>
    <property type="project" value="TreeGrafter"/>
</dbReference>
<protein>
    <recommendedName>
        <fullName evidence="4">SKI/SNO/DAC domain-containing protein</fullName>
    </recommendedName>
</protein>
<dbReference type="STRING" id="6277.A0A498SPH9"/>
<evidence type="ECO:0000256" key="3">
    <source>
        <dbReference type="ARBA" id="ARBA00038192"/>
    </source>
</evidence>
<dbReference type="GO" id="GO:0005634">
    <property type="term" value="C:nucleus"/>
    <property type="evidence" value="ECO:0007669"/>
    <property type="project" value="UniProtKB-SubCell"/>
</dbReference>
<sequence>AYQTFLKNVISGLHTVHSKLKRLQTRLVICNVEQIRALRGLGAIQQGVNRCKLISCNDFDQLYDDCYRMHRAGRPTKRSIEFENTPTDRNKKAKYTSDRTLVPFTISQQIDVRDLMEGASESLRSAKQTIDITIPHYNFSESSSALIIPRSASLSSLPLNLTKNANNHQYDNVGNASQKEISYDNSKMYQSNQNVCSVQDASTEYMEVLQAMLSKLITLIEIATLNLKTERELVENEKCEV</sequence>
<dbReference type="InterPro" id="IPR009061">
    <property type="entry name" value="DNA-bd_dom_put_sf"/>
</dbReference>
<dbReference type="Proteomes" id="UP000276991">
    <property type="component" value="Unassembled WGS sequence"/>
</dbReference>
<dbReference type="OrthoDB" id="6436112at2759"/>
<dbReference type="InterPro" id="IPR037000">
    <property type="entry name" value="Ski_DNA-bd_sf"/>
</dbReference>